<organism evidence="1 2">
    <name type="scientific">Stylosanthes scabra</name>
    <dbReference type="NCBI Taxonomy" id="79078"/>
    <lineage>
        <taxon>Eukaryota</taxon>
        <taxon>Viridiplantae</taxon>
        <taxon>Streptophyta</taxon>
        <taxon>Embryophyta</taxon>
        <taxon>Tracheophyta</taxon>
        <taxon>Spermatophyta</taxon>
        <taxon>Magnoliopsida</taxon>
        <taxon>eudicotyledons</taxon>
        <taxon>Gunneridae</taxon>
        <taxon>Pentapetalae</taxon>
        <taxon>rosids</taxon>
        <taxon>fabids</taxon>
        <taxon>Fabales</taxon>
        <taxon>Fabaceae</taxon>
        <taxon>Papilionoideae</taxon>
        <taxon>50 kb inversion clade</taxon>
        <taxon>dalbergioids sensu lato</taxon>
        <taxon>Dalbergieae</taxon>
        <taxon>Pterocarpus clade</taxon>
        <taxon>Stylosanthes</taxon>
    </lineage>
</organism>
<feature type="non-terminal residue" evidence="1">
    <location>
        <position position="57"/>
    </location>
</feature>
<comment type="caution">
    <text evidence="1">The sequence shown here is derived from an EMBL/GenBank/DDBJ whole genome shotgun (WGS) entry which is preliminary data.</text>
</comment>
<name>A0ABU6QZK3_9FABA</name>
<gene>
    <name evidence="1" type="ORF">PIB30_106329</name>
</gene>
<sequence length="57" mass="6489">LHAYAWDLLIFRAAIEVSMHKRGLPRLCVGLDSLARAWLIFNVSTHILPLNAYAWAL</sequence>
<keyword evidence="2" id="KW-1185">Reference proteome</keyword>
<evidence type="ECO:0000313" key="2">
    <source>
        <dbReference type="Proteomes" id="UP001341840"/>
    </source>
</evidence>
<accession>A0ABU6QZK3</accession>
<dbReference type="Proteomes" id="UP001341840">
    <property type="component" value="Unassembled WGS sequence"/>
</dbReference>
<feature type="non-terminal residue" evidence="1">
    <location>
        <position position="1"/>
    </location>
</feature>
<reference evidence="1 2" key="1">
    <citation type="journal article" date="2023" name="Plants (Basel)">
        <title>Bridging the Gap: Combining Genomics and Transcriptomics Approaches to Understand Stylosanthes scabra, an Orphan Legume from the Brazilian Caatinga.</title>
        <authorList>
            <person name="Ferreira-Neto J.R.C."/>
            <person name="da Silva M.D."/>
            <person name="Binneck E."/>
            <person name="de Melo N.F."/>
            <person name="da Silva R.H."/>
            <person name="de Melo A.L.T.M."/>
            <person name="Pandolfi V."/>
            <person name="Bustamante F.O."/>
            <person name="Brasileiro-Vidal A.C."/>
            <person name="Benko-Iseppon A.M."/>
        </authorList>
    </citation>
    <scope>NUCLEOTIDE SEQUENCE [LARGE SCALE GENOMIC DNA]</scope>
    <source>
        <tissue evidence="1">Leaves</tissue>
    </source>
</reference>
<dbReference type="EMBL" id="JASCZI010004167">
    <property type="protein sequence ID" value="MED6117056.1"/>
    <property type="molecule type" value="Genomic_DNA"/>
</dbReference>
<proteinExistence type="predicted"/>
<evidence type="ECO:0000313" key="1">
    <source>
        <dbReference type="EMBL" id="MED6117056.1"/>
    </source>
</evidence>
<protein>
    <submittedName>
        <fullName evidence="1">Uncharacterized protein</fullName>
    </submittedName>
</protein>